<dbReference type="InterPro" id="IPR047134">
    <property type="entry name" value="RNF4"/>
</dbReference>
<dbReference type="InterPro" id="IPR017907">
    <property type="entry name" value="Znf_RING_CS"/>
</dbReference>
<protein>
    <recommendedName>
        <fullName evidence="5">RING-type domain-containing protein</fullName>
    </recommendedName>
</protein>
<dbReference type="AlphaFoldDB" id="A0A8X6XSH5"/>
<comment type="caution">
    <text evidence="6">The sequence shown here is derived from an EMBL/GenBank/DDBJ whole genome shotgun (WGS) entry which is preliminary data.</text>
</comment>
<evidence type="ECO:0000256" key="2">
    <source>
        <dbReference type="ARBA" id="ARBA00022771"/>
    </source>
</evidence>
<dbReference type="PROSITE" id="PS50089">
    <property type="entry name" value="ZF_RING_2"/>
    <property type="match status" value="1"/>
</dbReference>
<evidence type="ECO:0000256" key="3">
    <source>
        <dbReference type="ARBA" id="ARBA00022833"/>
    </source>
</evidence>
<proteinExistence type="predicted"/>
<dbReference type="InterPro" id="IPR001841">
    <property type="entry name" value="Znf_RING"/>
</dbReference>
<dbReference type="SMART" id="SM00184">
    <property type="entry name" value="RING"/>
    <property type="match status" value="1"/>
</dbReference>
<gene>
    <name evidence="6" type="ORF">TNIN_447421</name>
</gene>
<sequence>MRILFCCWDDNYFDTYACGLKRKILGSGRRLATELSEPIASTSTAHVNEKVQNKTKTSEATCSTGITVECGICLETTDEVTSSGKMLMSTTCGHIFCNDCMESIFKESRSKCCPNCRKRITRRQVHPIFL</sequence>
<organism evidence="6 7">
    <name type="scientific">Trichonephila inaurata madagascariensis</name>
    <dbReference type="NCBI Taxonomy" id="2747483"/>
    <lineage>
        <taxon>Eukaryota</taxon>
        <taxon>Metazoa</taxon>
        <taxon>Ecdysozoa</taxon>
        <taxon>Arthropoda</taxon>
        <taxon>Chelicerata</taxon>
        <taxon>Arachnida</taxon>
        <taxon>Araneae</taxon>
        <taxon>Araneomorphae</taxon>
        <taxon>Entelegynae</taxon>
        <taxon>Araneoidea</taxon>
        <taxon>Nephilidae</taxon>
        <taxon>Trichonephila</taxon>
        <taxon>Trichonephila inaurata</taxon>
    </lineage>
</organism>
<dbReference type="EMBL" id="BMAV01012126">
    <property type="protein sequence ID" value="GFY58506.1"/>
    <property type="molecule type" value="Genomic_DNA"/>
</dbReference>
<dbReference type="Pfam" id="PF13639">
    <property type="entry name" value="zf-RING_2"/>
    <property type="match status" value="1"/>
</dbReference>
<evidence type="ECO:0000313" key="7">
    <source>
        <dbReference type="Proteomes" id="UP000886998"/>
    </source>
</evidence>
<dbReference type="PANTHER" id="PTHR23041">
    <property type="entry name" value="RING FINGER DOMAIN-CONTAINING"/>
    <property type="match status" value="1"/>
</dbReference>
<keyword evidence="7" id="KW-1185">Reference proteome</keyword>
<keyword evidence="2 4" id="KW-0863">Zinc-finger</keyword>
<keyword evidence="3" id="KW-0862">Zinc</keyword>
<evidence type="ECO:0000256" key="1">
    <source>
        <dbReference type="ARBA" id="ARBA00022723"/>
    </source>
</evidence>
<dbReference type="SUPFAM" id="SSF57850">
    <property type="entry name" value="RING/U-box"/>
    <property type="match status" value="1"/>
</dbReference>
<name>A0A8X6XSH5_9ARAC</name>
<evidence type="ECO:0000259" key="5">
    <source>
        <dbReference type="PROSITE" id="PS50089"/>
    </source>
</evidence>
<dbReference type="GO" id="GO:0008270">
    <property type="term" value="F:zinc ion binding"/>
    <property type="evidence" value="ECO:0007669"/>
    <property type="project" value="UniProtKB-KW"/>
</dbReference>
<accession>A0A8X6XSH5</accession>
<evidence type="ECO:0000256" key="4">
    <source>
        <dbReference type="PROSITE-ProRule" id="PRU00175"/>
    </source>
</evidence>
<dbReference type="PANTHER" id="PTHR23041:SF78">
    <property type="entry name" value="E3 UBIQUITIN-PROTEIN LIGASE RNF4"/>
    <property type="match status" value="1"/>
</dbReference>
<evidence type="ECO:0000313" key="6">
    <source>
        <dbReference type="EMBL" id="GFY58506.1"/>
    </source>
</evidence>
<feature type="domain" description="RING-type" evidence="5">
    <location>
        <begin position="70"/>
        <end position="117"/>
    </location>
</feature>
<dbReference type="Proteomes" id="UP000886998">
    <property type="component" value="Unassembled WGS sequence"/>
</dbReference>
<dbReference type="PROSITE" id="PS00518">
    <property type="entry name" value="ZF_RING_1"/>
    <property type="match status" value="1"/>
</dbReference>
<dbReference type="OrthoDB" id="6437603at2759"/>
<dbReference type="Gene3D" id="3.30.40.10">
    <property type="entry name" value="Zinc/RING finger domain, C3HC4 (zinc finger)"/>
    <property type="match status" value="1"/>
</dbReference>
<keyword evidence="1" id="KW-0479">Metal-binding</keyword>
<dbReference type="InterPro" id="IPR013083">
    <property type="entry name" value="Znf_RING/FYVE/PHD"/>
</dbReference>
<reference evidence="6" key="1">
    <citation type="submission" date="2020-08" db="EMBL/GenBank/DDBJ databases">
        <title>Multicomponent nature underlies the extraordinary mechanical properties of spider dragline silk.</title>
        <authorList>
            <person name="Kono N."/>
            <person name="Nakamura H."/>
            <person name="Mori M."/>
            <person name="Yoshida Y."/>
            <person name="Ohtoshi R."/>
            <person name="Malay A.D."/>
            <person name="Moran D.A.P."/>
            <person name="Tomita M."/>
            <person name="Numata K."/>
            <person name="Arakawa K."/>
        </authorList>
    </citation>
    <scope>NUCLEOTIDE SEQUENCE</scope>
</reference>